<name>F3ZNM5_9BACE</name>
<dbReference type="Gene3D" id="2.40.160.60">
    <property type="entry name" value="Outer membrane protein transport protein (OMPP1/FadL/TodX)"/>
    <property type="match status" value="1"/>
</dbReference>
<dbReference type="eggNOG" id="COG2067">
    <property type="taxonomic scope" value="Bacteria"/>
</dbReference>
<keyword evidence="1" id="KW-0732">Signal</keyword>
<dbReference type="Proteomes" id="UP000018439">
    <property type="component" value="Chromosome"/>
</dbReference>
<dbReference type="AlphaFoldDB" id="F3ZNM5"/>
<evidence type="ECO:0000313" key="3">
    <source>
        <dbReference type="Proteomes" id="UP000018439"/>
    </source>
</evidence>
<feature type="chain" id="PRO_5003303856" evidence="1">
    <location>
        <begin position="23"/>
        <end position="414"/>
    </location>
</feature>
<gene>
    <name evidence="2" type="ORF">Bcop_2408</name>
</gene>
<accession>F3ZNM5</accession>
<organism evidence="2 3">
    <name type="scientific">Bacteroides coprosuis DSM 18011</name>
    <dbReference type="NCBI Taxonomy" id="679937"/>
    <lineage>
        <taxon>Bacteria</taxon>
        <taxon>Pseudomonadati</taxon>
        <taxon>Bacteroidota</taxon>
        <taxon>Bacteroidia</taxon>
        <taxon>Bacteroidales</taxon>
        <taxon>Bacteroidaceae</taxon>
        <taxon>Bacteroides</taxon>
    </lineage>
</organism>
<dbReference type="EMBL" id="CM001167">
    <property type="protein sequence ID" value="EGJ72560.1"/>
    <property type="molecule type" value="Genomic_DNA"/>
</dbReference>
<evidence type="ECO:0000313" key="2">
    <source>
        <dbReference type="EMBL" id="EGJ72560.1"/>
    </source>
</evidence>
<dbReference type="HOGENOM" id="CLU_047829_1_0_10"/>
<dbReference type="OrthoDB" id="1491239at2"/>
<protein>
    <submittedName>
        <fullName evidence="2">Putative outer membrane protein</fullName>
    </submittedName>
</protein>
<dbReference type="SUPFAM" id="SSF56935">
    <property type="entry name" value="Porins"/>
    <property type="match status" value="1"/>
</dbReference>
<evidence type="ECO:0000256" key="1">
    <source>
        <dbReference type="SAM" id="SignalP"/>
    </source>
</evidence>
<proteinExistence type="predicted"/>
<dbReference type="STRING" id="679937.Bcop_2408"/>
<reference evidence="2 3" key="1">
    <citation type="journal article" date="2011" name="Stand. Genomic Sci.">
        <title>Non-contiguous finished genome sequence of Bacteroides coprosuis type strain (PC139).</title>
        <authorList>
            <person name="Land M."/>
            <person name="Held B."/>
            <person name="Gronow S."/>
            <person name="Abt B."/>
            <person name="Lucas S."/>
            <person name="Del Rio T.G."/>
            <person name="Nolan M."/>
            <person name="Tice H."/>
            <person name="Cheng J.F."/>
            <person name="Pitluck S."/>
            <person name="Liolios K."/>
            <person name="Pagani I."/>
            <person name="Ivanova N."/>
            <person name="Mavromatis K."/>
            <person name="Mikhailova N."/>
            <person name="Pati A."/>
            <person name="Tapia R."/>
            <person name="Han C."/>
            <person name="Goodwin L."/>
            <person name="Chen A."/>
            <person name="Palaniappan K."/>
            <person name="Hauser L."/>
            <person name="Brambilla E.M."/>
            <person name="Rohde M."/>
            <person name="Goker M."/>
            <person name="Detter J.C."/>
            <person name="Woyke T."/>
            <person name="Bristow J."/>
            <person name="Eisen J.A."/>
            <person name="Markowitz V."/>
            <person name="Hugenholtz P."/>
            <person name="Kyrpides N.C."/>
            <person name="Klenk H.P."/>
            <person name="Lapidus A."/>
        </authorList>
    </citation>
    <scope>NUCLEOTIDE SEQUENCE</scope>
    <source>
        <strain evidence="2 3">DSM 18011</strain>
    </source>
</reference>
<keyword evidence="3" id="KW-1185">Reference proteome</keyword>
<feature type="signal peptide" evidence="1">
    <location>
        <begin position="1"/>
        <end position="22"/>
    </location>
</feature>
<sequence length="414" mass="46074">MGRINKIVCAVIVTLFSGVALAQNNTNSPYTRYGLGQLTDLGSSKSKAMGGVGFALRDNSQINLLNPASYTAMDSLTFLFEGGVSFQNANIDDGSTKLNAKNSSLDYLAVQFRLKKWMAMSVGLLPFSNVGYQIVEGRVNEDDPEANVAFTHKGNGGLHQFYTGIGLNPIKGLSVGANVSFLWGSITHNISMYFPNASESDKRKAYNDKVSLKSAKIDFGAQYSYPIGKDDELTIGAVYTPKMSMSNDTETTTVFNHQVLKEGSSKFDLPSSFGLGVAYNWNKKLLVSLDLLHQKWSKAKYYDKTDAYLDYNRISVGAEYSPNIFARNYFARIKYRVGMYYADPYYKIEGKRAAREYGVSAGIGLPIPKVKSQLNVSAQYIRIDGRSDNFLKENYLRINVGLVFNERWFAKRKI</sequence>